<dbReference type="InterPro" id="IPR013783">
    <property type="entry name" value="Ig-like_fold"/>
</dbReference>
<feature type="non-terminal residue" evidence="1">
    <location>
        <position position="1"/>
    </location>
</feature>
<sequence>AESVSGESLRLSWESPSGLEVPLKGYRVFYQHEDYSEASSFRTLEGPPVNISHL</sequence>
<dbReference type="Proteomes" id="UP000595437">
    <property type="component" value="Chromosome 11"/>
</dbReference>
<dbReference type="EMBL" id="CP045900">
    <property type="protein sequence ID" value="QQP42111.1"/>
    <property type="molecule type" value="Genomic_DNA"/>
</dbReference>
<evidence type="ECO:0000313" key="1">
    <source>
        <dbReference type="EMBL" id="QQP42111.1"/>
    </source>
</evidence>
<keyword evidence="2" id="KW-1185">Reference proteome</keyword>
<dbReference type="InterPro" id="IPR036116">
    <property type="entry name" value="FN3_sf"/>
</dbReference>
<dbReference type="InterPro" id="IPR003961">
    <property type="entry name" value="FN3_dom"/>
</dbReference>
<organism evidence="1 2">
    <name type="scientific">Caligus rogercresseyi</name>
    <name type="common">Sea louse</name>
    <dbReference type="NCBI Taxonomy" id="217165"/>
    <lineage>
        <taxon>Eukaryota</taxon>
        <taxon>Metazoa</taxon>
        <taxon>Ecdysozoa</taxon>
        <taxon>Arthropoda</taxon>
        <taxon>Crustacea</taxon>
        <taxon>Multicrustacea</taxon>
        <taxon>Hexanauplia</taxon>
        <taxon>Copepoda</taxon>
        <taxon>Siphonostomatoida</taxon>
        <taxon>Caligidae</taxon>
        <taxon>Caligus</taxon>
    </lineage>
</organism>
<feature type="non-terminal residue" evidence="1">
    <location>
        <position position="54"/>
    </location>
</feature>
<name>A0A7T8H2T8_CALRO</name>
<gene>
    <name evidence="1" type="ORF">FKW44_016675</name>
</gene>
<reference evidence="2" key="1">
    <citation type="submission" date="2021-01" db="EMBL/GenBank/DDBJ databases">
        <title>Caligus Genome Assembly.</title>
        <authorList>
            <person name="Gallardo-Escarate C."/>
        </authorList>
    </citation>
    <scope>NUCLEOTIDE SEQUENCE [LARGE SCALE GENOMIC DNA]</scope>
</reference>
<dbReference type="CDD" id="cd00063">
    <property type="entry name" value="FN3"/>
    <property type="match status" value="1"/>
</dbReference>
<proteinExistence type="predicted"/>
<protein>
    <submittedName>
        <fullName evidence="1">Uncharacterized protein</fullName>
    </submittedName>
</protein>
<dbReference type="Gene3D" id="2.60.40.10">
    <property type="entry name" value="Immunoglobulins"/>
    <property type="match status" value="1"/>
</dbReference>
<accession>A0A7T8H2T8</accession>
<dbReference type="AlphaFoldDB" id="A0A7T8H2T8"/>
<dbReference type="SUPFAM" id="SSF49265">
    <property type="entry name" value="Fibronectin type III"/>
    <property type="match status" value="1"/>
</dbReference>
<evidence type="ECO:0000313" key="2">
    <source>
        <dbReference type="Proteomes" id="UP000595437"/>
    </source>
</evidence>